<dbReference type="PANTHER" id="PTHR46481">
    <property type="entry name" value="ZINC FINGER BED DOMAIN-CONTAINING PROTEIN 4"/>
    <property type="match status" value="1"/>
</dbReference>
<keyword evidence="4" id="KW-0862">Zinc</keyword>
<feature type="region of interest" description="Disordered" evidence="10">
    <location>
        <begin position="78"/>
        <end position="115"/>
    </location>
</feature>
<keyword evidence="8" id="KW-0539">Nucleus</keyword>
<accession>A0A8S9TVI6</accession>
<dbReference type="InterPro" id="IPR052035">
    <property type="entry name" value="ZnF_BED_domain_contain"/>
</dbReference>
<dbReference type="InterPro" id="IPR003656">
    <property type="entry name" value="Znf_BED"/>
</dbReference>
<dbReference type="InterPro" id="IPR007021">
    <property type="entry name" value="DUF659"/>
</dbReference>
<gene>
    <name evidence="13" type="ORF">GN958_ATG18410</name>
    <name evidence="12" type="ORF">GN958_ATG23573</name>
</gene>
<evidence type="ECO:0000256" key="5">
    <source>
        <dbReference type="ARBA" id="ARBA00023015"/>
    </source>
</evidence>
<feature type="compositionally biased region" description="Basic and acidic residues" evidence="10">
    <location>
        <begin position="1"/>
        <end position="11"/>
    </location>
</feature>
<dbReference type="Pfam" id="PF05699">
    <property type="entry name" value="Dimer_Tnp_hAT"/>
    <property type="match status" value="1"/>
</dbReference>
<reference evidence="13" key="1">
    <citation type="submission" date="2020-03" db="EMBL/GenBank/DDBJ databases">
        <title>Hybrid Assembly of Korean Phytophthora infestans isolates.</title>
        <authorList>
            <person name="Prokchorchik M."/>
            <person name="Lee Y."/>
            <person name="Seo J."/>
            <person name="Cho J.-H."/>
            <person name="Park Y.-E."/>
            <person name="Jang D.-C."/>
            <person name="Im J.-S."/>
            <person name="Choi J.-G."/>
            <person name="Park H.-J."/>
            <person name="Lee G.-B."/>
            <person name="Lee Y.-G."/>
            <person name="Hong S.-Y."/>
            <person name="Cho K."/>
            <person name="Sohn K.H."/>
        </authorList>
    </citation>
    <scope>NUCLEOTIDE SEQUENCE</scope>
    <source>
        <strain evidence="13">KR_2_A2</strain>
    </source>
</reference>
<protein>
    <submittedName>
        <fullName evidence="13">HAT family C-terminal dimerization region</fullName>
    </submittedName>
</protein>
<feature type="compositionally biased region" description="Acidic residues" evidence="10">
    <location>
        <begin position="639"/>
        <end position="652"/>
    </location>
</feature>
<feature type="domain" description="BED-type" evidence="11">
    <location>
        <begin position="24"/>
        <end position="82"/>
    </location>
</feature>
<feature type="compositionally biased region" description="Basic and acidic residues" evidence="10">
    <location>
        <begin position="93"/>
        <end position="115"/>
    </location>
</feature>
<dbReference type="GO" id="GO:0003677">
    <property type="term" value="F:DNA binding"/>
    <property type="evidence" value="ECO:0007669"/>
    <property type="project" value="UniProtKB-KW"/>
</dbReference>
<evidence type="ECO:0000256" key="1">
    <source>
        <dbReference type="ARBA" id="ARBA00004123"/>
    </source>
</evidence>
<proteinExistence type="predicted"/>
<keyword evidence="6" id="KW-0238">DNA-binding</keyword>
<keyword evidence="2" id="KW-0479">Metal-binding</keyword>
<dbReference type="GO" id="GO:0046983">
    <property type="term" value="F:protein dimerization activity"/>
    <property type="evidence" value="ECO:0007669"/>
    <property type="project" value="InterPro"/>
</dbReference>
<evidence type="ECO:0000256" key="10">
    <source>
        <dbReference type="SAM" id="MobiDB-lite"/>
    </source>
</evidence>
<comment type="caution">
    <text evidence="13">The sequence shown here is derived from an EMBL/GenBank/DDBJ whole genome shotgun (WGS) entry which is preliminary data.</text>
</comment>
<evidence type="ECO:0000256" key="3">
    <source>
        <dbReference type="ARBA" id="ARBA00022771"/>
    </source>
</evidence>
<feature type="region of interest" description="Disordered" evidence="10">
    <location>
        <begin position="1"/>
        <end position="27"/>
    </location>
</feature>
<dbReference type="AlphaFoldDB" id="A0A8S9TVI6"/>
<evidence type="ECO:0000256" key="6">
    <source>
        <dbReference type="ARBA" id="ARBA00023125"/>
    </source>
</evidence>
<feature type="region of interest" description="Disordered" evidence="10">
    <location>
        <begin position="639"/>
        <end position="664"/>
    </location>
</feature>
<evidence type="ECO:0000256" key="9">
    <source>
        <dbReference type="PROSITE-ProRule" id="PRU00027"/>
    </source>
</evidence>
<evidence type="ECO:0000313" key="14">
    <source>
        <dbReference type="Proteomes" id="UP000704712"/>
    </source>
</evidence>
<dbReference type="Pfam" id="PF04937">
    <property type="entry name" value="DUF659"/>
    <property type="match status" value="1"/>
</dbReference>
<keyword evidence="7" id="KW-0804">Transcription</keyword>
<dbReference type="PANTHER" id="PTHR46481:SF10">
    <property type="entry name" value="ZINC FINGER BED DOMAIN-CONTAINING PROTEIN 39"/>
    <property type="match status" value="1"/>
</dbReference>
<evidence type="ECO:0000256" key="8">
    <source>
        <dbReference type="ARBA" id="ARBA00023242"/>
    </source>
</evidence>
<dbReference type="InterPro" id="IPR012337">
    <property type="entry name" value="RNaseH-like_sf"/>
</dbReference>
<evidence type="ECO:0000313" key="13">
    <source>
        <dbReference type="EMBL" id="KAF4132440.1"/>
    </source>
</evidence>
<organism evidence="13 14">
    <name type="scientific">Phytophthora infestans</name>
    <name type="common">Potato late blight agent</name>
    <name type="synonym">Botrytis infestans</name>
    <dbReference type="NCBI Taxonomy" id="4787"/>
    <lineage>
        <taxon>Eukaryota</taxon>
        <taxon>Sar</taxon>
        <taxon>Stramenopiles</taxon>
        <taxon>Oomycota</taxon>
        <taxon>Peronosporomycetes</taxon>
        <taxon>Peronosporales</taxon>
        <taxon>Peronosporaceae</taxon>
        <taxon>Phytophthora</taxon>
    </lineage>
</organism>
<dbReference type="EMBL" id="JAACNO010002550">
    <property type="protein sequence ID" value="KAF4132440.1"/>
    <property type="molecule type" value="Genomic_DNA"/>
</dbReference>
<dbReference type="Proteomes" id="UP000704712">
    <property type="component" value="Unassembled WGS sequence"/>
</dbReference>
<evidence type="ECO:0000313" key="12">
    <source>
        <dbReference type="EMBL" id="KAF4127233.1"/>
    </source>
</evidence>
<evidence type="ECO:0000259" key="11">
    <source>
        <dbReference type="PROSITE" id="PS50808"/>
    </source>
</evidence>
<evidence type="ECO:0000256" key="7">
    <source>
        <dbReference type="ARBA" id="ARBA00023163"/>
    </source>
</evidence>
<dbReference type="EMBL" id="JAACNO010003302">
    <property type="protein sequence ID" value="KAF4127233.1"/>
    <property type="molecule type" value="Genomic_DNA"/>
</dbReference>
<name>A0A8S9TVI6_PHYIN</name>
<dbReference type="InterPro" id="IPR008906">
    <property type="entry name" value="HATC_C_dom"/>
</dbReference>
<dbReference type="SUPFAM" id="SSF53098">
    <property type="entry name" value="Ribonuclease H-like"/>
    <property type="match status" value="1"/>
</dbReference>
<keyword evidence="5" id="KW-0805">Transcription regulation</keyword>
<evidence type="ECO:0000256" key="4">
    <source>
        <dbReference type="ARBA" id="ARBA00022833"/>
    </source>
</evidence>
<comment type="subcellular location">
    <subcellularLocation>
        <location evidence="1">Nucleus</location>
    </subcellularLocation>
</comment>
<keyword evidence="3 9" id="KW-0863">Zinc-finger</keyword>
<dbReference type="GO" id="GO:0008270">
    <property type="term" value="F:zinc ion binding"/>
    <property type="evidence" value="ECO:0007669"/>
    <property type="project" value="UniProtKB-KW"/>
</dbReference>
<dbReference type="PROSITE" id="PS50808">
    <property type="entry name" value="ZF_BED"/>
    <property type="match status" value="1"/>
</dbReference>
<evidence type="ECO:0000256" key="2">
    <source>
        <dbReference type="ARBA" id="ARBA00022723"/>
    </source>
</evidence>
<dbReference type="GO" id="GO:0005634">
    <property type="term" value="C:nucleus"/>
    <property type="evidence" value="ECO:0007669"/>
    <property type="project" value="UniProtKB-SubCell"/>
</dbReference>
<sequence>MDHDTDAREPNDASTLPRISEQGRPQDSVWSEFDVVVPRWSTPKKQHPDVQCKYCAKTIRHAQPKKNLRPHIRCCHKAPNNVRSRYPPTPAKRSRDGESETRQHKRARSEGEETRAVVPRLYTKSEIRAFHHEVASAFYSSAIPFRVVENPKMRHILTKYCPGMPLPSRQDLASALLDDAYREERANVELVLRSQTYVTVATDGWSDPNSESIINFMITSPFMRPIFWCSIRTGEDRHTGMYMASALAKVIKEVEEIVGKGAVAAVVTDNAANMRKSWEILVKRIPSLTCNGCSAHTLNLLLKDMFGIEFMRDVLNKAVAITKFVRKRPALLYYFRSKQRQRIGSRQHRRSLILPVSTRWYSSTNCISSVVKNEEVLRAVFRNDSLLDRYGNAAAKLQHVQEILADSHFWTRARTVLRLVEPVTKALGALEKDGCCLSMVYHYFRGLQYNSIYAMTTDDVAEGVLTTIRGQIRSRWRILQRESVLAAFLLDPSKHIAEFEDSDLIKAVKACVALALRVGLPSGVSAQAFRQAVLRFVRMKESWSPEEHAENAVDAPLDWWLLYRKKLFVLYTLATRVLSIPTSSAASERSWSVHSFIHSKRRNRLKPERVEKLAFVYSNSGDKDATSCIHYMEVEQDASDSEVSDDASESGDESPSAAHRSRMNGARVVARHDDANASCTANVYNNIPSYKTKPLQLKLTRTPIDYYIIPSYTTKPSQLKSTRATTIHK</sequence>